<evidence type="ECO:0000313" key="3">
    <source>
        <dbReference type="Proteomes" id="UP001056384"/>
    </source>
</evidence>
<evidence type="ECO:0000313" key="2">
    <source>
        <dbReference type="EMBL" id="USW48777.1"/>
    </source>
</evidence>
<gene>
    <name evidence="2" type="ORF">Slin15195_G020960</name>
</gene>
<dbReference type="AlphaFoldDB" id="A0A9Q9AMK2"/>
<keyword evidence="1" id="KW-0732">Signal</keyword>
<feature type="signal peptide" evidence="1">
    <location>
        <begin position="1"/>
        <end position="15"/>
    </location>
</feature>
<feature type="chain" id="PRO_5040230983" description="AA1-like domain-containing protein" evidence="1">
    <location>
        <begin position="16"/>
        <end position="175"/>
    </location>
</feature>
<protein>
    <recommendedName>
        <fullName evidence="4">AA1-like domain-containing protein</fullName>
    </recommendedName>
</protein>
<name>A0A9Q9AMK2_9PEZI</name>
<evidence type="ECO:0000256" key="1">
    <source>
        <dbReference type="SAM" id="SignalP"/>
    </source>
</evidence>
<sequence>MLLIAAFALAQLAFAIRAPLQNKMAATRRMAIHLTNGTTGNCDALIEDSPWSITNLRTFQAAPRVDSISYFAFQFEDINPGLELKTNCSYYILGGSNATLADDGYHLCANDDVQFKYDGQILQVARWYQDECLGAPPYDSAVAHGRSNVTLTKTQAQDGVLATQTNMQMPISSLS</sequence>
<reference evidence="2" key="1">
    <citation type="submission" date="2022-06" db="EMBL/GenBank/DDBJ databases">
        <title>Complete genome sequences of two strains of the flax pathogen Septoria linicola.</title>
        <authorList>
            <person name="Lapalu N."/>
            <person name="Simon A."/>
            <person name="Demenou B."/>
            <person name="Paumier D."/>
            <person name="Guillot M.-P."/>
            <person name="Gout L."/>
            <person name="Valade R."/>
        </authorList>
    </citation>
    <scope>NUCLEOTIDE SEQUENCE</scope>
    <source>
        <strain evidence="2">SE15195</strain>
    </source>
</reference>
<keyword evidence="3" id="KW-1185">Reference proteome</keyword>
<accession>A0A9Q9AMK2</accession>
<dbReference type="OrthoDB" id="3646616at2759"/>
<dbReference type="Proteomes" id="UP001056384">
    <property type="component" value="Chromosome 1"/>
</dbReference>
<evidence type="ECO:0008006" key="4">
    <source>
        <dbReference type="Google" id="ProtNLM"/>
    </source>
</evidence>
<proteinExistence type="predicted"/>
<organism evidence="2 3">
    <name type="scientific">Septoria linicola</name>
    <dbReference type="NCBI Taxonomy" id="215465"/>
    <lineage>
        <taxon>Eukaryota</taxon>
        <taxon>Fungi</taxon>
        <taxon>Dikarya</taxon>
        <taxon>Ascomycota</taxon>
        <taxon>Pezizomycotina</taxon>
        <taxon>Dothideomycetes</taxon>
        <taxon>Dothideomycetidae</taxon>
        <taxon>Mycosphaerellales</taxon>
        <taxon>Mycosphaerellaceae</taxon>
        <taxon>Septoria</taxon>
    </lineage>
</organism>
<dbReference type="EMBL" id="CP099418">
    <property type="protein sequence ID" value="USW48777.1"/>
    <property type="molecule type" value="Genomic_DNA"/>
</dbReference>